<dbReference type="Proteomes" id="UP000272908">
    <property type="component" value="Unassembled WGS sequence"/>
</dbReference>
<reference evidence="3" key="1">
    <citation type="submission" date="2018-08" db="EMBL/GenBank/DDBJ databases">
        <authorList>
            <person name="Rodrigo-Torres L."/>
            <person name="Arahal R. D."/>
            <person name="Lucena T."/>
        </authorList>
    </citation>
    <scope>NUCLEOTIDE SEQUENCE [LARGE SCALE GENOMIC DNA]</scope>
    <source>
        <strain evidence="3">CECT 7235</strain>
    </source>
</reference>
<feature type="transmembrane region" description="Helical" evidence="1">
    <location>
        <begin position="81"/>
        <end position="98"/>
    </location>
</feature>
<gene>
    <name evidence="2" type="ORF">ROE7235_03321</name>
</gene>
<protein>
    <submittedName>
        <fullName evidence="2">Uncharacterized protein</fullName>
    </submittedName>
</protein>
<name>A0A3B0MV10_9RHOB</name>
<keyword evidence="3" id="KW-1185">Reference proteome</keyword>
<dbReference type="PROSITE" id="PS51257">
    <property type="entry name" value="PROKAR_LIPOPROTEIN"/>
    <property type="match status" value="1"/>
</dbReference>
<keyword evidence="1" id="KW-0472">Membrane</keyword>
<sequence length="181" mass="19909">MKMMIPTNQYGRQAALFGLAAAGCYLLMIFVTLAHIETLSGLRPFDMRPGGYSAEQANALLSALGPSGRRYYLMRQIPLDLAYPALMALTLVSLLNWLRLKEVNHRLVQIGIWFSIWAALADYLENVGICLMVLSWPEISANTVLAASVASTVKSGLTTAAVLIVLLGVGFWTFKRIRPYA</sequence>
<dbReference type="EMBL" id="UIHC01000056">
    <property type="protein sequence ID" value="SUZ33549.1"/>
    <property type="molecule type" value="Genomic_DNA"/>
</dbReference>
<keyword evidence="1" id="KW-1133">Transmembrane helix</keyword>
<keyword evidence="1" id="KW-0812">Transmembrane</keyword>
<dbReference type="AlphaFoldDB" id="A0A3B0MV10"/>
<feature type="transmembrane region" description="Helical" evidence="1">
    <location>
        <begin position="110"/>
        <end position="136"/>
    </location>
</feature>
<accession>A0A3B0MV10</accession>
<feature type="transmembrane region" description="Helical" evidence="1">
    <location>
        <begin position="156"/>
        <end position="174"/>
    </location>
</feature>
<proteinExistence type="predicted"/>
<organism evidence="2 3">
    <name type="scientific">Roseinatronobacter ekhonensis</name>
    <dbReference type="NCBI Taxonomy" id="254356"/>
    <lineage>
        <taxon>Bacteria</taxon>
        <taxon>Pseudomonadati</taxon>
        <taxon>Pseudomonadota</taxon>
        <taxon>Alphaproteobacteria</taxon>
        <taxon>Rhodobacterales</taxon>
        <taxon>Paracoccaceae</taxon>
        <taxon>Roseinatronobacter</taxon>
    </lineage>
</organism>
<evidence type="ECO:0000256" key="1">
    <source>
        <dbReference type="SAM" id="Phobius"/>
    </source>
</evidence>
<evidence type="ECO:0000313" key="2">
    <source>
        <dbReference type="EMBL" id="SUZ33549.1"/>
    </source>
</evidence>
<evidence type="ECO:0000313" key="3">
    <source>
        <dbReference type="Proteomes" id="UP000272908"/>
    </source>
</evidence>
<dbReference type="RefSeq" id="WP_121096652.1">
    <property type="nucleotide sequence ID" value="NZ_UIHC01000056.1"/>
</dbReference>
<dbReference type="OrthoDB" id="5198105at2"/>